<accession>M3GX89</accession>
<protein>
    <submittedName>
        <fullName evidence="1">Uncharacterized protein</fullName>
    </submittedName>
</protein>
<evidence type="ECO:0000313" key="2">
    <source>
        <dbReference type="Proteomes" id="UP000011770"/>
    </source>
</evidence>
<name>M3GX89_9LEPT</name>
<sequence length="41" mass="4883">MEEEIITMTTLPTSKRRSIFHFLKHVSPENVLEIIKRELKS</sequence>
<dbReference type="Proteomes" id="UP000011770">
    <property type="component" value="Unassembled WGS sequence"/>
</dbReference>
<evidence type="ECO:0000313" key="1">
    <source>
        <dbReference type="EMBL" id="EMF81105.1"/>
    </source>
</evidence>
<comment type="caution">
    <text evidence="1">The sequence shown here is derived from an EMBL/GenBank/DDBJ whole genome shotgun (WGS) entry which is preliminary data.</text>
</comment>
<dbReference type="AlphaFoldDB" id="M3GX89"/>
<proteinExistence type="predicted"/>
<dbReference type="EMBL" id="AHOR02000040">
    <property type="protein sequence ID" value="EMF81105.1"/>
    <property type="molecule type" value="Genomic_DNA"/>
</dbReference>
<reference evidence="1 2" key="1">
    <citation type="submission" date="2013-01" db="EMBL/GenBank/DDBJ databases">
        <authorList>
            <person name="Harkins D.M."/>
            <person name="Durkin A.S."/>
            <person name="Brinkac L.M."/>
            <person name="Haft D.H."/>
            <person name="Selengut J.D."/>
            <person name="Sanka R."/>
            <person name="DePew J."/>
            <person name="Purushe J."/>
            <person name="Tulsiani S.M."/>
            <person name="Graham G.C."/>
            <person name="Burns M.-A."/>
            <person name="Dohnt M.F."/>
            <person name="Smythe L.D."/>
            <person name="McKay D.B."/>
            <person name="Craig S.B."/>
            <person name="Vinetz J.M."/>
            <person name="Sutton G.G."/>
            <person name="Nierman W.C."/>
            <person name="Fouts D.E."/>
        </authorList>
    </citation>
    <scope>NUCLEOTIDE SEQUENCE [LARGE SCALE GENOMIC DNA]</scope>
    <source>
        <strain evidence="1 2">LT2116</strain>
    </source>
</reference>
<organism evidence="1 2">
    <name type="scientific">Leptospira weilii serovar Topaz str. LT2116</name>
    <dbReference type="NCBI Taxonomy" id="1088540"/>
    <lineage>
        <taxon>Bacteria</taxon>
        <taxon>Pseudomonadati</taxon>
        <taxon>Spirochaetota</taxon>
        <taxon>Spirochaetia</taxon>
        <taxon>Leptospirales</taxon>
        <taxon>Leptospiraceae</taxon>
        <taxon>Leptospira</taxon>
    </lineage>
</organism>
<gene>
    <name evidence="1" type="ORF">LEP1GSC188_3552</name>
</gene>